<sequence>MKISDPPAGHGTIKGITESDDPTVGRAMTVEDGEAGELVVKLRNLVAQLEDECERLRDHITGMER</sequence>
<organism evidence="2">
    <name type="scientific">marine sediment metagenome</name>
    <dbReference type="NCBI Taxonomy" id="412755"/>
    <lineage>
        <taxon>unclassified sequences</taxon>
        <taxon>metagenomes</taxon>
        <taxon>ecological metagenomes</taxon>
    </lineage>
</organism>
<protein>
    <submittedName>
        <fullName evidence="2">Uncharacterized protein</fullName>
    </submittedName>
</protein>
<proteinExistence type="predicted"/>
<dbReference type="EMBL" id="LAZR01052921">
    <property type="protein sequence ID" value="KKK81895.1"/>
    <property type="molecule type" value="Genomic_DNA"/>
</dbReference>
<evidence type="ECO:0000313" key="2">
    <source>
        <dbReference type="EMBL" id="KKK81895.1"/>
    </source>
</evidence>
<comment type="caution">
    <text evidence="2">The sequence shown here is derived from an EMBL/GenBank/DDBJ whole genome shotgun (WGS) entry which is preliminary data.</text>
</comment>
<evidence type="ECO:0000256" key="1">
    <source>
        <dbReference type="SAM" id="MobiDB-lite"/>
    </source>
</evidence>
<feature type="region of interest" description="Disordered" evidence="1">
    <location>
        <begin position="1"/>
        <end position="24"/>
    </location>
</feature>
<accession>A0A0F8Z7D7</accession>
<gene>
    <name evidence="2" type="ORF">LCGC14_2808820</name>
</gene>
<reference evidence="2" key="1">
    <citation type="journal article" date="2015" name="Nature">
        <title>Complex archaea that bridge the gap between prokaryotes and eukaryotes.</title>
        <authorList>
            <person name="Spang A."/>
            <person name="Saw J.H."/>
            <person name="Jorgensen S.L."/>
            <person name="Zaremba-Niedzwiedzka K."/>
            <person name="Martijn J."/>
            <person name="Lind A.E."/>
            <person name="van Eijk R."/>
            <person name="Schleper C."/>
            <person name="Guy L."/>
            <person name="Ettema T.J."/>
        </authorList>
    </citation>
    <scope>NUCLEOTIDE SEQUENCE</scope>
</reference>
<name>A0A0F8Z7D7_9ZZZZ</name>
<dbReference type="AlphaFoldDB" id="A0A0F8Z7D7"/>